<accession>A0A6A2ZAJ9</accession>
<comment type="caution">
    <text evidence="1">The sequence shown here is derived from an EMBL/GenBank/DDBJ whole genome shotgun (WGS) entry which is preliminary data.</text>
</comment>
<name>A0A6A2ZAJ9_HIBSY</name>
<gene>
    <name evidence="1" type="ORF">F3Y22_tig00111005pilonHSYRG00202</name>
</gene>
<keyword evidence="2" id="KW-1185">Reference proteome</keyword>
<reference evidence="1" key="1">
    <citation type="submission" date="2019-09" db="EMBL/GenBank/DDBJ databases">
        <title>Draft genome information of white flower Hibiscus syriacus.</title>
        <authorList>
            <person name="Kim Y.-M."/>
        </authorList>
    </citation>
    <scope>NUCLEOTIDE SEQUENCE [LARGE SCALE GENOMIC DNA]</scope>
    <source>
        <strain evidence="1">YM2019G1</strain>
    </source>
</reference>
<sequence length="133" mass="14352">MGRSGPSVTESSKIDALTLNNKVNATGPAGLRRVMIGIGEQVYSLLLLGFFFLENLVSAFPNVSMSRSLGVHVFQFVLSATGTEAEHVSSSTQRRGWNGAELGKVHVFYAVDSLLMRILSLFSLESGEDSKTL</sequence>
<organism evidence="1 2">
    <name type="scientific">Hibiscus syriacus</name>
    <name type="common">Rose of Sharon</name>
    <dbReference type="NCBI Taxonomy" id="106335"/>
    <lineage>
        <taxon>Eukaryota</taxon>
        <taxon>Viridiplantae</taxon>
        <taxon>Streptophyta</taxon>
        <taxon>Embryophyta</taxon>
        <taxon>Tracheophyta</taxon>
        <taxon>Spermatophyta</taxon>
        <taxon>Magnoliopsida</taxon>
        <taxon>eudicotyledons</taxon>
        <taxon>Gunneridae</taxon>
        <taxon>Pentapetalae</taxon>
        <taxon>rosids</taxon>
        <taxon>malvids</taxon>
        <taxon>Malvales</taxon>
        <taxon>Malvaceae</taxon>
        <taxon>Malvoideae</taxon>
        <taxon>Hibiscus</taxon>
    </lineage>
</organism>
<dbReference type="EMBL" id="VEPZ02001198">
    <property type="protein sequence ID" value="KAE8688042.1"/>
    <property type="molecule type" value="Genomic_DNA"/>
</dbReference>
<protein>
    <submittedName>
        <fullName evidence="1">Uncharacterized protein</fullName>
    </submittedName>
</protein>
<dbReference type="Proteomes" id="UP000436088">
    <property type="component" value="Unassembled WGS sequence"/>
</dbReference>
<dbReference type="AlphaFoldDB" id="A0A6A2ZAJ9"/>
<proteinExistence type="predicted"/>
<evidence type="ECO:0000313" key="2">
    <source>
        <dbReference type="Proteomes" id="UP000436088"/>
    </source>
</evidence>
<evidence type="ECO:0000313" key="1">
    <source>
        <dbReference type="EMBL" id="KAE8688042.1"/>
    </source>
</evidence>